<evidence type="ECO:0000256" key="2">
    <source>
        <dbReference type="SAM" id="MobiDB-lite"/>
    </source>
</evidence>
<organism evidence="3 4">
    <name type="scientific">Paramuricea clavata</name>
    <name type="common">Red gorgonian</name>
    <name type="synonym">Violescent sea-whip</name>
    <dbReference type="NCBI Taxonomy" id="317549"/>
    <lineage>
        <taxon>Eukaryota</taxon>
        <taxon>Metazoa</taxon>
        <taxon>Cnidaria</taxon>
        <taxon>Anthozoa</taxon>
        <taxon>Octocorallia</taxon>
        <taxon>Malacalcyonacea</taxon>
        <taxon>Plexauridae</taxon>
        <taxon>Paramuricea</taxon>
    </lineage>
</organism>
<accession>A0A7D9HTY9</accession>
<evidence type="ECO:0000256" key="1">
    <source>
        <dbReference type="SAM" id="Coils"/>
    </source>
</evidence>
<dbReference type="AlphaFoldDB" id="A0A7D9HTY9"/>
<proteinExistence type="predicted"/>
<keyword evidence="4" id="KW-1185">Reference proteome</keyword>
<sequence>MLWTNRHDILLCREILVKEPYKFKHGSREKGHCWNTIADNLKSMGGEKFIVDQRSVRDRFSKLEKHHKRKMAEEEKASGISPEFTELDEALEDIVERTQEVQEEFAAENDKREKIAEKERETAEDVRKRSMEKLGETKARENAKKTNKSRNSSLEYFKEKHDKELDLKREEMELKKREMAMKEKEAERAWEIKVKEQEIKSKEMEAKKRDEELRARNESNMIAALQQQL</sequence>
<dbReference type="PANTHER" id="PTHR33309:SF1">
    <property type="entry name" value="MYB_SANT-LIKE DNA-BINDING DOMAIN-CONTAINING PROTEIN"/>
    <property type="match status" value="1"/>
</dbReference>
<dbReference type="Proteomes" id="UP001152795">
    <property type="component" value="Unassembled WGS sequence"/>
</dbReference>
<name>A0A7D9HTY9_PARCT</name>
<dbReference type="EMBL" id="CACRXK020001726">
    <property type="protein sequence ID" value="CAB3990784.1"/>
    <property type="molecule type" value="Genomic_DNA"/>
</dbReference>
<evidence type="ECO:0000313" key="3">
    <source>
        <dbReference type="EMBL" id="CAB3990784.1"/>
    </source>
</evidence>
<dbReference type="PANTHER" id="PTHR33309">
    <property type="entry name" value="KERATIN, ULTRA HIGH-SULFUR MATRIX PROTEIN-LIKE"/>
    <property type="match status" value="1"/>
</dbReference>
<evidence type="ECO:0000313" key="4">
    <source>
        <dbReference type="Proteomes" id="UP001152795"/>
    </source>
</evidence>
<gene>
    <name evidence="3" type="ORF">PACLA_8A042130</name>
</gene>
<protein>
    <submittedName>
        <fullName evidence="3">Uncharacterized protein</fullName>
    </submittedName>
</protein>
<feature type="region of interest" description="Disordered" evidence="2">
    <location>
        <begin position="104"/>
        <end position="157"/>
    </location>
</feature>
<feature type="compositionally biased region" description="Basic and acidic residues" evidence="2">
    <location>
        <begin position="108"/>
        <end position="144"/>
    </location>
</feature>
<dbReference type="OrthoDB" id="10062669at2759"/>
<keyword evidence="1" id="KW-0175">Coiled coil</keyword>
<reference evidence="3" key="1">
    <citation type="submission" date="2020-04" db="EMBL/GenBank/DDBJ databases">
        <authorList>
            <person name="Alioto T."/>
            <person name="Alioto T."/>
            <person name="Gomez Garrido J."/>
        </authorList>
    </citation>
    <scope>NUCLEOTIDE SEQUENCE</scope>
    <source>
        <strain evidence="3">A484AB</strain>
    </source>
</reference>
<comment type="caution">
    <text evidence="3">The sequence shown here is derived from an EMBL/GenBank/DDBJ whole genome shotgun (WGS) entry which is preliminary data.</text>
</comment>
<feature type="coiled-coil region" evidence="1">
    <location>
        <begin position="158"/>
        <end position="228"/>
    </location>
</feature>